<dbReference type="InterPro" id="IPR050808">
    <property type="entry name" value="Phage_Integrase"/>
</dbReference>
<keyword evidence="7" id="KW-1185">Reference proteome</keyword>
<dbReference type="AlphaFoldDB" id="A0A395JEX9"/>
<name>A0A395JEX9_9GAMM</name>
<organism evidence="6 7">
    <name type="scientific">Arenicella xantha</name>
    <dbReference type="NCBI Taxonomy" id="644221"/>
    <lineage>
        <taxon>Bacteria</taxon>
        <taxon>Pseudomonadati</taxon>
        <taxon>Pseudomonadota</taxon>
        <taxon>Gammaproteobacteria</taxon>
        <taxon>Arenicellales</taxon>
        <taxon>Arenicellaceae</taxon>
        <taxon>Arenicella</taxon>
    </lineage>
</organism>
<keyword evidence="2" id="KW-0229">DNA integration</keyword>
<dbReference type="InterPro" id="IPR011010">
    <property type="entry name" value="DNA_brk_join_enz"/>
</dbReference>
<dbReference type="GO" id="GO:0006310">
    <property type="term" value="P:DNA recombination"/>
    <property type="evidence" value="ECO:0007669"/>
    <property type="project" value="UniProtKB-KW"/>
</dbReference>
<feature type="domain" description="Tyr recombinase" evidence="5">
    <location>
        <begin position="47"/>
        <end position="224"/>
    </location>
</feature>
<evidence type="ECO:0000313" key="7">
    <source>
        <dbReference type="Proteomes" id="UP000253083"/>
    </source>
</evidence>
<evidence type="ECO:0000256" key="3">
    <source>
        <dbReference type="ARBA" id="ARBA00023125"/>
    </source>
</evidence>
<dbReference type="PANTHER" id="PTHR30629:SF2">
    <property type="entry name" value="PROPHAGE INTEGRASE INTS-RELATED"/>
    <property type="match status" value="1"/>
</dbReference>
<keyword evidence="4" id="KW-0233">DNA recombination</keyword>
<evidence type="ECO:0000256" key="2">
    <source>
        <dbReference type="ARBA" id="ARBA00022908"/>
    </source>
</evidence>
<dbReference type="InterPro" id="IPR002104">
    <property type="entry name" value="Integrase_catalytic"/>
</dbReference>
<proteinExistence type="inferred from homology"/>
<dbReference type="Gene3D" id="1.10.443.10">
    <property type="entry name" value="Intergrase catalytic core"/>
    <property type="match status" value="1"/>
</dbReference>
<keyword evidence="3" id="KW-0238">DNA-binding</keyword>
<sequence>MRRVELDIASRQRQRCEAIFKHAILSDRLTHNPATQLVGVLKTKKVTHRNALSSKELPEFFHKLENFDTHPIVRLATKMLIHTFVRTGELRHATWDEIDFEERVWHIPAARMKMDADHIVPLTDQTIGFLNELKEYNGKRQHVFASPSRPKQGLSENAILNLLYRMGYKGKATGHGFRATASTTLNEMGYNPDAIERQLAHAETNKIRAAYNRSEYMEERIVLMRDWSNYLDSVSNKVVPLHSNIK</sequence>
<dbReference type="OrthoDB" id="9795573at2"/>
<dbReference type="InParanoid" id="A0A395JEX9"/>
<dbReference type="InterPro" id="IPR010998">
    <property type="entry name" value="Integrase_recombinase_N"/>
</dbReference>
<dbReference type="Gene3D" id="1.10.150.130">
    <property type="match status" value="1"/>
</dbReference>
<evidence type="ECO:0000259" key="5">
    <source>
        <dbReference type="PROSITE" id="PS51898"/>
    </source>
</evidence>
<reference evidence="6 7" key="1">
    <citation type="submission" date="2018-06" db="EMBL/GenBank/DDBJ databases">
        <title>Genomic Encyclopedia of Type Strains, Phase IV (KMG-IV): sequencing the most valuable type-strain genomes for metagenomic binning, comparative biology and taxonomic classification.</title>
        <authorList>
            <person name="Goeker M."/>
        </authorList>
    </citation>
    <scope>NUCLEOTIDE SEQUENCE [LARGE SCALE GENOMIC DNA]</scope>
    <source>
        <strain evidence="6 7">DSM 24032</strain>
    </source>
</reference>
<evidence type="ECO:0000256" key="1">
    <source>
        <dbReference type="ARBA" id="ARBA00008857"/>
    </source>
</evidence>
<comment type="similarity">
    <text evidence="1">Belongs to the 'phage' integrase family.</text>
</comment>
<dbReference type="InterPro" id="IPR013762">
    <property type="entry name" value="Integrase-like_cat_sf"/>
</dbReference>
<dbReference type="SUPFAM" id="SSF56349">
    <property type="entry name" value="DNA breaking-rejoining enzymes"/>
    <property type="match status" value="1"/>
</dbReference>
<dbReference type="Proteomes" id="UP000253083">
    <property type="component" value="Unassembled WGS sequence"/>
</dbReference>
<dbReference type="FunCoup" id="A0A395JEX9">
    <property type="interactions" value="46"/>
</dbReference>
<dbReference type="EMBL" id="QNRT01000008">
    <property type="protein sequence ID" value="RBP48275.1"/>
    <property type="molecule type" value="Genomic_DNA"/>
</dbReference>
<dbReference type="Pfam" id="PF00589">
    <property type="entry name" value="Phage_integrase"/>
    <property type="match status" value="1"/>
</dbReference>
<dbReference type="CDD" id="cd00801">
    <property type="entry name" value="INT_P4_C"/>
    <property type="match status" value="1"/>
</dbReference>
<gene>
    <name evidence="6" type="ORF">DFR28_1083</name>
</gene>
<comment type="caution">
    <text evidence="6">The sequence shown here is derived from an EMBL/GenBank/DDBJ whole genome shotgun (WGS) entry which is preliminary data.</text>
</comment>
<dbReference type="GO" id="GO:0003677">
    <property type="term" value="F:DNA binding"/>
    <property type="evidence" value="ECO:0007669"/>
    <property type="project" value="UniProtKB-KW"/>
</dbReference>
<dbReference type="GO" id="GO:0015074">
    <property type="term" value="P:DNA integration"/>
    <property type="evidence" value="ECO:0007669"/>
    <property type="project" value="UniProtKB-KW"/>
</dbReference>
<evidence type="ECO:0000313" key="6">
    <source>
        <dbReference type="EMBL" id="RBP48275.1"/>
    </source>
</evidence>
<dbReference type="PROSITE" id="PS51898">
    <property type="entry name" value="TYR_RECOMBINASE"/>
    <property type="match status" value="1"/>
</dbReference>
<accession>A0A395JEX9</accession>
<evidence type="ECO:0000256" key="4">
    <source>
        <dbReference type="ARBA" id="ARBA00023172"/>
    </source>
</evidence>
<dbReference type="PANTHER" id="PTHR30629">
    <property type="entry name" value="PROPHAGE INTEGRASE"/>
    <property type="match status" value="1"/>
</dbReference>
<protein>
    <submittedName>
        <fullName evidence="6">Integrase</fullName>
    </submittedName>
</protein>